<comment type="cofactor">
    <cofactor evidence="8">
        <name>Mg(2+)</name>
        <dbReference type="ChEBI" id="CHEBI:18420"/>
    </cofactor>
</comment>
<dbReference type="InterPro" id="IPR004472">
    <property type="entry name" value="DTB_synth_BioD"/>
</dbReference>
<name>A0A848FIS5_9BURK</name>
<proteinExistence type="inferred from homology"/>
<dbReference type="Proteomes" id="UP000574067">
    <property type="component" value="Unassembled WGS sequence"/>
</dbReference>
<dbReference type="PANTHER" id="PTHR43210">
    <property type="entry name" value="DETHIOBIOTIN SYNTHETASE"/>
    <property type="match status" value="1"/>
</dbReference>
<dbReference type="GO" id="GO:0005829">
    <property type="term" value="C:cytosol"/>
    <property type="evidence" value="ECO:0007669"/>
    <property type="project" value="TreeGrafter"/>
</dbReference>
<feature type="binding site" evidence="8">
    <location>
        <position position="63"/>
    </location>
    <ligand>
        <name>Mg(2+)</name>
        <dbReference type="ChEBI" id="CHEBI:18420"/>
    </ligand>
</feature>
<keyword evidence="3 8" id="KW-0479">Metal-binding</keyword>
<feature type="binding site" evidence="8">
    <location>
        <position position="63"/>
    </location>
    <ligand>
        <name>ATP</name>
        <dbReference type="ChEBI" id="CHEBI:30616"/>
    </ligand>
</feature>
<sequence length="243" mass="25865">MNANLDGGLRGCFVTGTDTGVGKSHVSAGLLHWLGQRGHRAAGYKPVASGLDLDADGRLYNEDVERLRRAGSVPLPAALVGPCQFKEACAPHIAAELEGRTIDRVALLRGAQELAQRADFLVVEGAGGLIIPLGADWDSTQLMSALRLPVVLVVGMRLGCLNHALLTAEAVLSRRLQLAGWVGNVIDPGMPHLQRNIETLHHEFTRRHQLPCLGVVPHLTNPTAAAVAQSLNDAALRSLFGLE</sequence>
<feature type="binding site" evidence="8">
    <location>
        <begin position="124"/>
        <end position="127"/>
    </location>
    <ligand>
        <name>ATP</name>
        <dbReference type="ChEBI" id="CHEBI:30616"/>
    </ligand>
</feature>
<feature type="binding site" evidence="8">
    <location>
        <begin position="217"/>
        <end position="219"/>
    </location>
    <ligand>
        <name>ATP</name>
        <dbReference type="ChEBI" id="CHEBI:30616"/>
    </ligand>
</feature>
<evidence type="ECO:0000256" key="4">
    <source>
        <dbReference type="ARBA" id="ARBA00022741"/>
    </source>
</evidence>
<comment type="caution">
    <text evidence="8">Lacks conserved residue(s) required for the propagation of feature annotation.</text>
</comment>
<dbReference type="GO" id="GO:0005524">
    <property type="term" value="F:ATP binding"/>
    <property type="evidence" value="ECO:0007669"/>
    <property type="project" value="UniProtKB-UniRule"/>
</dbReference>
<dbReference type="EMBL" id="JABBFW010000052">
    <property type="protein sequence ID" value="NML19046.1"/>
    <property type="molecule type" value="Genomic_DNA"/>
</dbReference>
<evidence type="ECO:0000313" key="9">
    <source>
        <dbReference type="EMBL" id="NML19046.1"/>
    </source>
</evidence>
<evidence type="ECO:0000256" key="2">
    <source>
        <dbReference type="ARBA" id="ARBA00022598"/>
    </source>
</evidence>
<evidence type="ECO:0000256" key="1">
    <source>
        <dbReference type="ARBA" id="ARBA00022490"/>
    </source>
</evidence>
<dbReference type="HAMAP" id="MF_00336">
    <property type="entry name" value="BioD"/>
    <property type="match status" value="1"/>
</dbReference>
<dbReference type="NCBIfam" id="TIGR00347">
    <property type="entry name" value="bioD"/>
    <property type="match status" value="1"/>
</dbReference>
<organism evidence="9 10">
    <name type="scientific">Azohydromonas caseinilytica</name>
    <dbReference type="NCBI Taxonomy" id="2728836"/>
    <lineage>
        <taxon>Bacteria</taxon>
        <taxon>Pseudomonadati</taxon>
        <taxon>Pseudomonadota</taxon>
        <taxon>Betaproteobacteria</taxon>
        <taxon>Burkholderiales</taxon>
        <taxon>Sphaerotilaceae</taxon>
        <taxon>Azohydromonas</taxon>
    </lineage>
</organism>
<dbReference type="GO" id="GO:0009102">
    <property type="term" value="P:biotin biosynthetic process"/>
    <property type="evidence" value="ECO:0007669"/>
    <property type="project" value="UniProtKB-UniRule"/>
</dbReference>
<dbReference type="AlphaFoldDB" id="A0A848FIS5"/>
<keyword evidence="6 8" id="KW-0067">ATP-binding</keyword>
<keyword evidence="7 8" id="KW-0460">Magnesium</keyword>
<comment type="pathway">
    <text evidence="8">Cofactor biosynthesis; biotin biosynthesis; biotin from 7,8-diaminononanoate: step 1/2.</text>
</comment>
<comment type="subunit">
    <text evidence="8">Homodimer.</text>
</comment>
<evidence type="ECO:0000256" key="3">
    <source>
        <dbReference type="ARBA" id="ARBA00022723"/>
    </source>
</evidence>
<dbReference type="FunFam" id="3.40.50.300:FF:000292">
    <property type="entry name" value="ATP-dependent dethiobiotin synthetase BioD"/>
    <property type="match status" value="1"/>
</dbReference>
<feature type="binding site" evidence="8">
    <location>
        <position position="24"/>
    </location>
    <ligand>
        <name>Mg(2+)</name>
        <dbReference type="ChEBI" id="CHEBI:18420"/>
    </ligand>
</feature>
<dbReference type="EC" id="6.3.3.3" evidence="8"/>
<keyword evidence="2 8" id="KW-0436">Ligase</keyword>
<dbReference type="UniPathway" id="UPA00078">
    <property type="reaction ID" value="UER00161"/>
</dbReference>
<comment type="subcellular location">
    <subcellularLocation>
        <location evidence="8">Cytoplasm</location>
    </subcellularLocation>
</comment>
<comment type="catalytic activity">
    <reaction evidence="8">
        <text>(7R,8S)-7,8-diammoniononanoate + CO2 + ATP = (4R,5S)-dethiobiotin + ADP + phosphate + 3 H(+)</text>
        <dbReference type="Rhea" id="RHEA:15805"/>
        <dbReference type="ChEBI" id="CHEBI:15378"/>
        <dbReference type="ChEBI" id="CHEBI:16526"/>
        <dbReference type="ChEBI" id="CHEBI:30616"/>
        <dbReference type="ChEBI" id="CHEBI:43474"/>
        <dbReference type="ChEBI" id="CHEBI:149469"/>
        <dbReference type="ChEBI" id="CHEBI:149473"/>
        <dbReference type="ChEBI" id="CHEBI:456216"/>
        <dbReference type="EC" id="6.3.3.3"/>
    </reaction>
</comment>
<dbReference type="GO" id="GO:0042803">
    <property type="term" value="F:protein homodimerization activity"/>
    <property type="evidence" value="ECO:0007669"/>
    <property type="project" value="UniProtKB-ARBA"/>
</dbReference>
<evidence type="ECO:0000256" key="6">
    <source>
        <dbReference type="ARBA" id="ARBA00022840"/>
    </source>
</evidence>
<dbReference type="PIRSF" id="PIRSF006755">
    <property type="entry name" value="DTB_synth"/>
    <property type="match status" value="1"/>
</dbReference>
<dbReference type="InterPro" id="IPR027417">
    <property type="entry name" value="P-loop_NTPase"/>
</dbReference>
<evidence type="ECO:0000256" key="7">
    <source>
        <dbReference type="ARBA" id="ARBA00022842"/>
    </source>
</evidence>
<comment type="similarity">
    <text evidence="8">Belongs to the dethiobiotin synthetase family.</text>
</comment>
<keyword evidence="1 8" id="KW-0963">Cytoplasm</keyword>
<evidence type="ECO:0000313" key="10">
    <source>
        <dbReference type="Proteomes" id="UP000574067"/>
    </source>
</evidence>
<keyword evidence="5 8" id="KW-0093">Biotin biosynthesis</keyword>
<keyword evidence="10" id="KW-1185">Reference proteome</keyword>
<dbReference type="SUPFAM" id="SSF52540">
    <property type="entry name" value="P-loop containing nucleoside triphosphate hydrolases"/>
    <property type="match status" value="1"/>
</dbReference>
<reference evidence="9 10" key="1">
    <citation type="submission" date="2020-04" db="EMBL/GenBank/DDBJ databases">
        <title>Azohydromonas sp. isolated from soil.</title>
        <authorList>
            <person name="Dahal R.H."/>
        </authorList>
    </citation>
    <scope>NUCLEOTIDE SEQUENCE [LARGE SCALE GENOMIC DNA]</scope>
    <source>
        <strain evidence="9 10">G-1-1-14</strain>
    </source>
</reference>
<dbReference type="Gene3D" id="3.40.50.300">
    <property type="entry name" value="P-loop containing nucleotide triphosphate hydrolases"/>
    <property type="match status" value="1"/>
</dbReference>
<evidence type="ECO:0000256" key="5">
    <source>
        <dbReference type="ARBA" id="ARBA00022756"/>
    </source>
</evidence>
<feature type="binding site" evidence="8">
    <location>
        <begin position="20"/>
        <end position="25"/>
    </location>
    <ligand>
        <name>ATP</name>
        <dbReference type="ChEBI" id="CHEBI:30616"/>
    </ligand>
</feature>
<feature type="binding site" evidence="8">
    <location>
        <position position="49"/>
    </location>
    <ligand>
        <name>substrate</name>
    </ligand>
</feature>
<dbReference type="GO" id="GO:0000287">
    <property type="term" value="F:magnesium ion binding"/>
    <property type="evidence" value="ECO:0007669"/>
    <property type="project" value="UniProtKB-UniRule"/>
</dbReference>
<feature type="active site" evidence="8">
    <location>
        <position position="45"/>
    </location>
</feature>
<gene>
    <name evidence="8 9" type="primary">bioD</name>
    <name evidence="9" type="ORF">HHL10_29170</name>
</gene>
<dbReference type="RefSeq" id="WP_169163941.1">
    <property type="nucleotide sequence ID" value="NZ_JABBFW010000052.1"/>
</dbReference>
<evidence type="ECO:0000256" key="8">
    <source>
        <dbReference type="HAMAP-Rule" id="MF_00336"/>
    </source>
</evidence>
<comment type="function">
    <text evidence="8">Catalyzes a mechanistically unusual reaction, the ATP-dependent insertion of CO2 between the N7 and N8 nitrogen atoms of 7,8-diaminopelargonic acid (DAPA, also called 7,8-diammoniononanoate) to form a ureido ring.</text>
</comment>
<dbReference type="GO" id="GO:0004141">
    <property type="term" value="F:dethiobiotin synthase activity"/>
    <property type="evidence" value="ECO:0007669"/>
    <property type="project" value="UniProtKB-UniRule"/>
</dbReference>
<dbReference type="PANTHER" id="PTHR43210:SF5">
    <property type="entry name" value="DETHIOBIOTIN SYNTHETASE"/>
    <property type="match status" value="1"/>
</dbReference>
<dbReference type="CDD" id="cd03109">
    <property type="entry name" value="DTBS"/>
    <property type="match status" value="1"/>
</dbReference>
<protein>
    <recommendedName>
        <fullName evidence="8">ATP-dependent dethiobiotin synthetase BioD</fullName>
        <ecNumber evidence="8">6.3.3.3</ecNumber>
    </recommendedName>
    <alternativeName>
        <fullName evidence="8">DTB synthetase</fullName>
        <shortName evidence="8">DTBS</shortName>
    </alternativeName>
    <alternativeName>
        <fullName evidence="8">Dethiobiotin synthase</fullName>
    </alternativeName>
</protein>
<feature type="binding site" evidence="8">
    <location>
        <position position="124"/>
    </location>
    <ligand>
        <name>Mg(2+)</name>
        <dbReference type="ChEBI" id="CHEBI:18420"/>
    </ligand>
</feature>
<accession>A0A848FIS5</accession>
<dbReference type="Pfam" id="PF13500">
    <property type="entry name" value="AAA_26"/>
    <property type="match status" value="1"/>
</dbReference>
<comment type="caution">
    <text evidence="9">The sequence shown here is derived from an EMBL/GenBank/DDBJ whole genome shotgun (WGS) entry which is preliminary data.</text>
</comment>
<keyword evidence="4 8" id="KW-0547">Nucleotide-binding</keyword>